<comment type="caution">
    <text evidence="1">The sequence shown here is derived from an EMBL/GenBank/DDBJ whole genome shotgun (WGS) entry which is preliminary data.</text>
</comment>
<protein>
    <submittedName>
        <fullName evidence="1">Uncharacterized protein</fullName>
    </submittedName>
</protein>
<evidence type="ECO:0000313" key="1">
    <source>
        <dbReference type="EMBL" id="KAJ5103462.1"/>
    </source>
</evidence>
<accession>A0A9W9FP08</accession>
<dbReference type="AlphaFoldDB" id="A0A9W9FP08"/>
<name>A0A9W9FP08_9EURO</name>
<dbReference type="OrthoDB" id="4368265at2759"/>
<gene>
    <name evidence="1" type="ORF">N7532_003991</name>
</gene>
<dbReference type="Proteomes" id="UP001149074">
    <property type="component" value="Unassembled WGS sequence"/>
</dbReference>
<sequence length="84" mass="9473">MTSHPHVQATAGFPSDGEPEKVNLIFWEFLGGRIVTALNTANPPKAYSISDSRLYLPKEFTTNSFIPKYVSLEWQNNIDNCKID</sequence>
<dbReference type="EMBL" id="JAPQKI010000004">
    <property type="protein sequence ID" value="KAJ5103462.1"/>
    <property type="molecule type" value="Genomic_DNA"/>
</dbReference>
<organism evidence="1 2">
    <name type="scientific">Penicillium argentinense</name>
    <dbReference type="NCBI Taxonomy" id="1131581"/>
    <lineage>
        <taxon>Eukaryota</taxon>
        <taxon>Fungi</taxon>
        <taxon>Dikarya</taxon>
        <taxon>Ascomycota</taxon>
        <taxon>Pezizomycotina</taxon>
        <taxon>Eurotiomycetes</taxon>
        <taxon>Eurotiomycetidae</taxon>
        <taxon>Eurotiales</taxon>
        <taxon>Aspergillaceae</taxon>
        <taxon>Penicillium</taxon>
    </lineage>
</organism>
<dbReference type="RefSeq" id="XP_056476842.1">
    <property type="nucleotide sequence ID" value="XM_056616485.1"/>
</dbReference>
<evidence type="ECO:0000313" key="2">
    <source>
        <dbReference type="Proteomes" id="UP001149074"/>
    </source>
</evidence>
<reference evidence="1" key="2">
    <citation type="journal article" date="2023" name="IMA Fungus">
        <title>Comparative genomic study of the Penicillium genus elucidates a diverse pangenome and 15 lateral gene transfer events.</title>
        <authorList>
            <person name="Petersen C."/>
            <person name="Sorensen T."/>
            <person name="Nielsen M.R."/>
            <person name="Sondergaard T.E."/>
            <person name="Sorensen J.L."/>
            <person name="Fitzpatrick D.A."/>
            <person name="Frisvad J.C."/>
            <person name="Nielsen K.L."/>
        </authorList>
    </citation>
    <scope>NUCLEOTIDE SEQUENCE</scope>
    <source>
        <strain evidence="1">IBT 30761</strain>
    </source>
</reference>
<proteinExistence type="predicted"/>
<keyword evidence="2" id="KW-1185">Reference proteome</keyword>
<reference evidence="1" key="1">
    <citation type="submission" date="2022-11" db="EMBL/GenBank/DDBJ databases">
        <authorList>
            <person name="Petersen C."/>
        </authorList>
    </citation>
    <scope>NUCLEOTIDE SEQUENCE</scope>
    <source>
        <strain evidence="1">IBT 30761</strain>
    </source>
</reference>
<dbReference type="GeneID" id="81355464"/>